<dbReference type="InterPro" id="IPR004776">
    <property type="entry name" value="Mem_transp_PIN-like"/>
</dbReference>
<feature type="transmembrane region" description="Helical" evidence="8">
    <location>
        <begin position="125"/>
        <end position="147"/>
    </location>
</feature>
<evidence type="ECO:0000256" key="7">
    <source>
        <dbReference type="ARBA" id="ARBA00023136"/>
    </source>
</evidence>
<name>A0AAX3BCG1_9SPIR</name>
<feature type="transmembrane region" description="Helical" evidence="8">
    <location>
        <begin position="62"/>
        <end position="85"/>
    </location>
</feature>
<evidence type="ECO:0000313" key="10">
    <source>
        <dbReference type="Proteomes" id="UP001056539"/>
    </source>
</evidence>
<feature type="transmembrane region" description="Helical" evidence="8">
    <location>
        <begin position="249"/>
        <end position="270"/>
    </location>
</feature>
<comment type="similarity">
    <text evidence="2">Belongs to the auxin efflux carrier (TC 2.A.69) family.</text>
</comment>
<keyword evidence="5 8" id="KW-0812">Transmembrane</keyword>
<dbReference type="PANTHER" id="PTHR36838:SF1">
    <property type="entry name" value="SLR1864 PROTEIN"/>
    <property type="match status" value="1"/>
</dbReference>
<dbReference type="InterPro" id="IPR038770">
    <property type="entry name" value="Na+/solute_symporter_sf"/>
</dbReference>
<evidence type="ECO:0000256" key="5">
    <source>
        <dbReference type="ARBA" id="ARBA00022692"/>
    </source>
</evidence>
<gene>
    <name evidence="9" type="ORF">KDW03_10200</name>
</gene>
<dbReference type="EMBL" id="CP073355">
    <property type="protein sequence ID" value="URA09840.1"/>
    <property type="molecule type" value="Genomic_DNA"/>
</dbReference>
<evidence type="ECO:0000256" key="8">
    <source>
        <dbReference type="SAM" id="Phobius"/>
    </source>
</evidence>
<dbReference type="AlphaFoldDB" id="A0AAX3BCG1"/>
<organism evidence="9 10">
    <name type="scientific">Thermospira aquatica</name>
    <dbReference type="NCBI Taxonomy" id="2828656"/>
    <lineage>
        <taxon>Bacteria</taxon>
        <taxon>Pseudomonadati</taxon>
        <taxon>Spirochaetota</taxon>
        <taxon>Spirochaetia</taxon>
        <taxon>Brevinematales</taxon>
        <taxon>Thermospiraceae</taxon>
        <taxon>Thermospira</taxon>
    </lineage>
</organism>
<evidence type="ECO:0000256" key="1">
    <source>
        <dbReference type="ARBA" id="ARBA00004651"/>
    </source>
</evidence>
<dbReference type="KEGG" id="taqu:KDW03_10200"/>
<feature type="transmembrane region" description="Helical" evidence="8">
    <location>
        <begin position="6"/>
        <end position="25"/>
    </location>
</feature>
<keyword evidence="10" id="KW-1185">Reference proteome</keyword>
<dbReference type="Pfam" id="PF03547">
    <property type="entry name" value="Mem_trans"/>
    <property type="match status" value="1"/>
</dbReference>
<reference evidence="9" key="2">
    <citation type="submission" date="2022-06" db="EMBL/GenBank/DDBJ databases">
        <title>Thermospira aquatica gen. nov., sp. nov.</title>
        <authorList>
            <person name="Ben Ali Gam Z."/>
            <person name="Labat M."/>
        </authorList>
    </citation>
    <scope>NUCLEOTIDE SEQUENCE</scope>
    <source>
        <strain evidence="9">F1F22</strain>
    </source>
</reference>
<keyword evidence="3" id="KW-0813">Transport</keyword>
<reference evidence="9" key="1">
    <citation type="submission" date="2021-04" db="EMBL/GenBank/DDBJ databases">
        <authorList>
            <person name="Postec A."/>
        </authorList>
    </citation>
    <scope>NUCLEOTIDE SEQUENCE</scope>
    <source>
        <strain evidence="9">F1F22</strain>
    </source>
</reference>
<evidence type="ECO:0000256" key="6">
    <source>
        <dbReference type="ARBA" id="ARBA00022989"/>
    </source>
</evidence>
<dbReference type="PANTHER" id="PTHR36838">
    <property type="entry name" value="AUXIN EFFLUX CARRIER FAMILY PROTEIN"/>
    <property type="match status" value="1"/>
</dbReference>
<dbReference type="Gene3D" id="1.20.1530.20">
    <property type="match status" value="2"/>
</dbReference>
<proteinExistence type="inferred from homology"/>
<accession>A0AAX3BCG1</accession>
<evidence type="ECO:0000313" key="9">
    <source>
        <dbReference type="EMBL" id="URA09840.1"/>
    </source>
</evidence>
<evidence type="ECO:0000256" key="4">
    <source>
        <dbReference type="ARBA" id="ARBA00022475"/>
    </source>
</evidence>
<feature type="transmembrane region" description="Helical" evidence="8">
    <location>
        <begin position="37"/>
        <end position="56"/>
    </location>
</feature>
<feature type="transmembrane region" description="Helical" evidence="8">
    <location>
        <begin position="159"/>
        <end position="180"/>
    </location>
</feature>
<dbReference type="RefSeq" id="WP_271434973.1">
    <property type="nucleotide sequence ID" value="NZ_CP073355.1"/>
</dbReference>
<feature type="transmembrane region" description="Helical" evidence="8">
    <location>
        <begin position="282"/>
        <end position="300"/>
    </location>
</feature>
<evidence type="ECO:0000256" key="2">
    <source>
        <dbReference type="ARBA" id="ARBA00010145"/>
    </source>
</evidence>
<feature type="transmembrane region" description="Helical" evidence="8">
    <location>
        <begin position="219"/>
        <end position="243"/>
    </location>
</feature>
<keyword evidence="4" id="KW-1003">Cell membrane</keyword>
<keyword evidence="6 8" id="KW-1133">Transmembrane helix</keyword>
<comment type="subcellular location">
    <subcellularLocation>
        <location evidence="1">Cell membrane</location>
        <topology evidence="1">Multi-pass membrane protein</topology>
    </subcellularLocation>
</comment>
<keyword evidence="7 8" id="KW-0472">Membrane</keyword>
<dbReference type="GO" id="GO:0055085">
    <property type="term" value="P:transmembrane transport"/>
    <property type="evidence" value="ECO:0007669"/>
    <property type="project" value="InterPro"/>
</dbReference>
<sequence length="306" mass="34040">MGWFEIFYTIVFPVILIFGAGYVLGRIFHWHHQTLSTLSLYLLTPALIFQAIYSHPEVINAYFLRLFLAVTCVIALSFGLVLLVSRFFGWDERITRVVVLTVTLANTGNFGLPITEAAFGGEGLAVASLLLVIYSFYTHSFGVFLAAREKFHWKDALRSMAGVPVFYAILLALFAVWFRITIPEPIFKPIQMVGLSAIPLNLIQVGLQLASVRFGKQSFFSLAVALVKLVIVPFVAILFFGLFGVKKMYFNAGLLQVAMPSAVYTAILTSHYGGKADLASEIVFISILLSTVTLTVWISLLQRVFF</sequence>
<evidence type="ECO:0000256" key="3">
    <source>
        <dbReference type="ARBA" id="ARBA00022448"/>
    </source>
</evidence>
<dbReference type="Proteomes" id="UP001056539">
    <property type="component" value="Chromosome"/>
</dbReference>
<feature type="transmembrane region" description="Helical" evidence="8">
    <location>
        <begin position="97"/>
        <end position="119"/>
    </location>
</feature>
<protein>
    <submittedName>
        <fullName evidence="9">AEC family transporter</fullName>
    </submittedName>
</protein>
<dbReference type="GO" id="GO:0005886">
    <property type="term" value="C:plasma membrane"/>
    <property type="evidence" value="ECO:0007669"/>
    <property type="project" value="UniProtKB-SubCell"/>
</dbReference>